<keyword evidence="3" id="KW-1185">Reference proteome</keyword>
<organism evidence="2 3">
    <name type="scientific">Periconia macrospinosa</name>
    <dbReference type="NCBI Taxonomy" id="97972"/>
    <lineage>
        <taxon>Eukaryota</taxon>
        <taxon>Fungi</taxon>
        <taxon>Dikarya</taxon>
        <taxon>Ascomycota</taxon>
        <taxon>Pezizomycotina</taxon>
        <taxon>Dothideomycetes</taxon>
        <taxon>Pleosporomycetidae</taxon>
        <taxon>Pleosporales</taxon>
        <taxon>Massarineae</taxon>
        <taxon>Periconiaceae</taxon>
        <taxon>Periconia</taxon>
    </lineage>
</organism>
<gene>
    <name evidence="2" type="ORF">DM02DRAFT_676584</name>
</gene>
<protein>
    <submittedName>
        <fullName evidence="2">Uncharacterized protein</fullName>
    </submittedName>
</protein>
<reference evidence="2 3" key="1">
    <citation type="journal article" date="2018" name="Sci. Rep.">
        <title>Comparative genomics provides insights into the lifestyle and reveals functional heterogeneity of dark septate endophytic fungi.</title>
        <authorList>
            <person name="Knapp D.G."/>
            <person name="Nemeth J.B."/>
            <person name="Barry K."/>
            <person name="Hainaut M."/>
            <person name="Henrissat B."/>
            <person name="Johnson J."/>
            <person name="Kuo A."/>
            <person name="Lim J.H.P."/>
            <person name="Lipzen A."/>
            <person name="Nolan M."/>
            <person name="Ohm R.A."/>
            <person name="Tamas L."/>
            <person name="Grigoriev I.V."/>
            <person name="Spatafora J.W."/>
            <person name="Nagy L.G."/>
            <person name="Kovacs G.M."/>
        </authorList>
    </citation>
    <scope>NUCLEOTIDE SEQUENCE [LARGE SCALE GENOMIC DNA]</scope>
    <source>
        <strain evidence="2 3">DSE2036</strain>
    </source>
</reference>
<dbReference type="OrthoDB" id="3765343at2759"/>
<feature type="signal peptide" evidence="1">
    <location>
        <begin position="1"/>
        <end position="19"/>
    </location>
</feature>
<sequence>MRFSTVSALLGLTAGFASAAPAQPKEIQNRDAADAAAWYDITYIDKRAEEEKKRDAEADAAWYDITYIDKVKREAEEKKRKAGDPWYDITYIDKRE</sequence>
<dbReference type="AlphaFoldDB" id="A0A2V1D713"/>
<evidence type="ECO:0000313" key="2">
    <source>
        <dbReference type="EMBL" id="PVH93818.1"/>
    </source>
</evidence>
<keyword evidence="1" id="KW-0732">Signal</keyword>
<name>A0A2V1D713_9PLEO</name>
<proteinExistence type="predicted"/>
<dbReference type="STRING" id="97972.A0A2V1D713"/>
<dbReference type="EMBL" id="KZ805565">
    <property type="protein sequence ID" value="PVH93818.1"/>
    <property type="molecule type" value="Genomic_DNA"/>
</dbReference>
<evidence type="ECO:0000313" key="3">
    <source>
        <dbReference type="Proteomes" id="UP000244855"/>
    </source>
</evidence>
<dbReference type="Proteomes" id="UP000244855">
    <property type="component" value="Unassembled WGS sequence"/>
</dbReference>
<evidence type="ECO:0000256" key="1">
    <source>
        <dbReference type="SAM" id="SignalP"/>
    </source>
</evidence>
<feature type="chain" id="PRO_5016020163" evidence="1">
    <location>
        <begin position="20"/>
        <end position="96"/>
    </location>
</feature>
<accession>A0A2V1D713</accession>